<protein>
    <submittedName>
        <fullName evidence="1">ABC transporter G family member 41</fullName>
    </submittedName>
</protein>
<dbReference type="Proteomes" id="UP000187203">
    <property type="component" value="Unassembled WGS sequence"/>
</dbReference>
<organism evidence="1 2">
    <name type="scientific">Corchorus olitorius</name>
    <dbReference type="NCBI Taxonomy" id="93759"/>
    <lineage>
        <taxon>Eukaryota</taxon>
        <taxon>Viridiplantae</taxon>
        <taxon>Streptophyta</taxon>
        <taxon>Embryophyta</taxon>
        <taxon>Tracheophyta</taxon>
        <taxon>Spermatophyta</taxon>
        <taxon>Magnoliopsida</taxon>
        <taxon>eudicotyledons</taxon>
        <taxon>Gunneridae</taxon>
        <taxon>Pentapetalae</taxon>
        <taxon>rosids</taxon>
        <taxon>malvids</taxon>
        <taxon>Malvales</taxon>
        <taxon>Malvaceae</taxon>
        <taxon>Grewioideae</taxon>
        <taxon>Apeibeae</taxon>
        <taxon>Corchorus</taxon>
    </lineage>
</organism>
<evidence type="ECO:0000313" key="1">
    <source>
        <dbReference type="EMBL" id="OMP12310.1"/>
    </source>
</evidence>
<accession>A0A1R3KZ20</accession>
<name>A0A1R3KZ20_9ROSI</name>
<reference evidence="2" key="1">
    <citation type="submission" date="2013-09" db="EMBL/GenBank/DDBJ databases">
        <title>Corchorus olitorius genome sequencing.</title>
        <authorList>
            <person name="Alam M."/>
            <person name="Haque M.S."/>
            <person name="Islam M.S."/>
            <person name="Emdad E.M."/>
            <person name="Islam M.M."/>
            <person name="Ahmed B."/>
            <person name="Halim A."/>
            <person name="Hossen Q.M.M."/>
            <person name="Hossain M.Z."/>
            <person name="Ahmed R."/>
            <person name="Khan M.M."/>
            <person name="Islam R."/>
            <person name="Rashid M.M."/>
            <person name="Khan S.A."/>
            <person name="Rahman M.S."/>
            <person name="Alam M."/>
            <person name="Yahiya A.S."/>
            <person name="Khan M.S."/>
            <person name="Azam M.S."/>
            <person name="Haque T."/>
            <person name="Lashkar M.Z.H."/>
            <person name="Akhand A.I."/>
            <person name="Morshed G."/>
            <person name="Roy S."/>
            <person name="Uddin K.S."/>
            <person name="Rabeya T."/>
            <person name="Hossain A.S."/>
            <person name="Chowdhury A."/>
            <person name="Snigdha A.R."/>
            <person name="Mortoza M.S."/>
            <person name="Matin S.A."/>
            <person name="Hoque S.M.E."/>
            <person name="Islam M.K."/>
            <person name="Roy D.K."/>
            <person name="Haider R."/>
            <person name="Moosa M.M."/>
            <person name="Elias S.M."/>
            <person name="Hasan A.M."/>
            <person name="Jahan S."/>
            <person name="Shafiuddin M."/>
            <person name="Mahmood N."/>
            <person name="Shommy N.S."/>
        </authorList>
    </citation>
    <scope>NUCLEOTIDE SEQUENCE [LARGE SCALE GENOMIC DNA]</scope>
    <source>
        <strain evidence="2">cv. O-4</strain>
    </source>
</reference>
<evidence type="ECO:0000313" key="2">
    <source>
        <dbReference type="Proteomes" id="UP000187203"/>
    </source>
</evidence>
<keyword evidence="2" id="KW-1185">Reference proteome</keyword>
<sequence length="71" mass="8083">MTKKRRLSEKCYLRSTRALLVNDKWSEQGMGERRPGLTETRKSSLCLQVADMAKWDGLEACLGQPKVDNPT</sequence>
<gene>
    <name evidence="1" type="ORF">COLO4_03314</name>
</gene>
<comment type="caution">
    <text evidence="1">The sequence shown here is derived from an EMBL/GenBank/DDBJ whole genome shotgun (WGS) entry which is preliminary data.</text>
</comment>
<proteinExistence type="predicted"/>
<dbReference type="AlphaFoldDB" id="A0A1R3KZ20"/>
<dbReference type="EMBL" id="AWUE01009549">
    <property type="protein sequence ID" value="OMP12310.1"/>
    <property type="molecule type" value="Genomic_DNA"/>
</dbReference>